<organism evidence="3 4">
    <name type="scientific">Methylocystis heyeri</name>
    <dbReference type="NCBI Taxonomy" id="391905"/>
    <lineage>
        <taxon>Bacteria</taxon>
        <taxon>Pseudomonadati</taxon>
        <taxon>Pseudomonadota</taxon>
        <taxon>Alphaproteobacteria</taxon>
        <taxon>Hyphomicrobiales</taxon>
        <taxon>Methylocystaceae</taxon>
        <taxon>Methylocystis</taxon>
    </lineage>
</organism>
<dbReference type="NCBIfam" id="TIGR02799">
    <property type="entry name" value="thio_ybgC"/>
    <property type="match status" value="1"/>
</dbReference>
<accession>A0A6B8KKW6</accession>
<dbReference type="RefSeq" id="WP_136494444.1">
    <property type="nucleotide sequence ID" value="NZ_CP046052.1"/>
</dbReference>
<evidence type="ECO:0000256" key="1">
    <source>
        <dbReference type="ARBA" id="ARBA00005953"/>
    </source>
</evidence>
<dbReference type="InterPro" id="IPR006684">
    <property type="entry name" value="YbgC/YbaW"/>
</dbReference>
<keyword evidence="2" id="KW-0378">Hydrolase</keyword>
<dbReference type="GO" id="GO:0047617">
    <property type="term" value="F:fatty acyl-CoA hydrolase activity"/>
    <property type="evidence" value="ECO:0007669"/>
    <property type="project" value="TreeGrafter"/>
</dbReference>
<dbReference type="SUPFAM" id="SSF54637">
    <property type="entry name" value="Thioesterase/thiol ester dehydrase-isomerase"/>
    <property type="match status" value="1"/>
</dbReference>
<dbReference type="KEGG" id="mhey:H2LOC_020090"/>
<evidence type="ECO:0000313" key="4">
    <source>
        <dbReference type="Proteomes" id="UP000309061"/>
    </source>
</evidence>
<sequence length="138" mass="15744">MTAPHLFKIRVYYEDTDFSGFVYHASHVRFIERARTEMLRELGLQQRALLEGEAGPGFFFVVRAMELDFRRPALMDDLLTVESRLVAIGGASITFVQRILREDEPLVIAKVTIAAVENGRACRLPPDVRARFETFLCP</sequence>
<keyword evidence="4" id="KW-1185">Reference proteome</keyword>
<dbReference type="PANTHER" id="PTHR31793:SF37">
    <property type="entry name" value="ACYL-COA THIOESTER HYDROLASE YBGC"/>
    <property type="match status" value="1"/>
</dbReference>
<protein>
    <submittedName>
        <fullName evidence="3">Tol-pal system-associated acyl-CoA thioesterase</fullName>
    </submittedName>
</protein>
<dbReference type="AlphaFoldDB" id="A0A6B8KKW6"/>
<dbReference type="Gene3D" id="3.10.129.10">
    <property type="entry name" value="Hotdog Thioesterase"/>
    <property type="match status" value="1"/>
</dbReference>
<dbReference type="FunFam" id="3.10.129.10:FF:000004">
    <property type="entry name" value="Tol-pal system-associated acyl-CoA thioesterase"/>
    <property type="match status" value="1"/>
</dbReference>
<evidence type="ECO:0000256" key="2">
    <source>
        <dbReference type="ARBA" id="ARBA00022801"/>
    </source>
</evidence>
<dbReference type="Pfam" id="PF13279">
    <property type="entry name" value="4HBT_2"/>
    <property type="match status" value="1"/>
</dbReference>
<gene>
    <name evidence="3" type="primary">ybgC</name>
    <name evidence="3" type="ORF">H2LOC_020090</name>
</gene>
<dbReference type="InterPro" id="IPR050563">
    <property type="entry name" value="4-hydroxybenzoyl-CoA_TE"/>
</dbReference>
<proteinExistence type="inferred from homology"/>
<name>A0A6B8KKW6_9HYPH</name>
<dbReference type="CDD" id="cd00586">
    <property type="entry name" value="4HBT"/>
    <property type="match status" value="1"/>
</dbReference>
<dbReference type="NCBIfam" id="TIGR00051">
    <property type="entry name" value="YbgC/FadM family acyl-CoA thioesterase"/>
    <property type="match status" value="1"/>
</dbReference>
<dbReference type="PANTHER" id="PTHR31793">
    <property type="entry name" value="4-HYDROXYBENZOYL-COA THIOESTERASE FAMILY MEMBER"/>
    <property type="match status" value="1"/>
</dbReference>
<dbReference type="Proteomes" id="UP000309061">
    <property type="component" value="Chromosome"/>
</dbReference>
<dbReference type="OrthoDB" id="9808429at2"/>
<dbReference type="InterPro" id="IPR014166">
    <property type="entry name" value="Tol-Pal_acyl-CoA_thioesterase"/>
</dbReference>
<dbReference type="EMBL" id="CP046052">
    <property type="protein sequence ID" value="QGM47791.1"/>
    <property type="molecule type" value="Genomic_DNA"/>
</dbReference>
<reference evidence="3 4" key="1">
    <citation type="submission" date="2019-11" db="EMBL/GenBank/DDBJ databases">
        <title>The genome sequence of Methylocystis heyeri.</title>
        <authorList>
            <person name="Oshkin I.Y."/>
            <person name="Miroshnikov K."/>
            <person name="Dedysh S.N."/>
        </authorList>
    </citation>
    <scope>NUCLEOTIDE SEQUENCE [LARGE SCALE GENOMIC DNA]</scope>
    <source>
        <strain evidence="3 4">H2</strain>
    </source>
</reference>
<comment type="similarity">
    <text evidence="1">Belongs to the 4-hydroxybenzoyl-CoA thioesterase family.</text>
</comment>
<dbReference type="PIRSF" id="PIRSF003230">
    <property type="entry name" value="YbgC"/>
    <property type="match status" value="1"/>
</dbReference>
<evidence type="ECO:0000313" key="3">
    <source>
        <dbReference type="EMBL" id="QGM47791.1"/>
    </source>
</evidence>
<dbReference type="InterPro" id="IPR029069">
    <property type="entry name" value="HotDog_dom_sf"/>
</dbReference>